<keyword evidence="6" id="KW-1185">Reference proteome</keyword>
<dbReference type="InterPro" id="IPR006652">
    <property type="entry name" value="Kelch_1"/>
</dbReference>
<dbReference type="Gene3D" id="3.30.710.10">
    <property type="entry name" value="Potassium Channel Kv1.1, Chain A"/>
    <property type="match status" value="1"/>
</dbReference>
<dbReference type="PANTHER" id="PTHR45632:SF3">
    <property type="entry name" value="KELCH-LIKE PROTEIN 32"/>
    <property type="match status" value="1"/>
</dbReference>
<dbReference type="PROSITE" id="PS50097">
    <property type="entry name" value="BTB"/>
    <property type="match status" value="1"/>
</dbReference>
<accession>A0A8S3SR42</accession>
<dbReference type="EMBL" id="CAJPWZ010001766">
    <property type="protein sequence ID" value="CAG2222697.1"/>
    <property type="molecule type" value="Genomic_DNA"/>
</dbReference>
<feature type="compositionally biased region" description="Polar residues" evidence="3">
    <location>
        <begin position="121"/>
        <end position="130"/>
    </location>
</feature>
<reference evidence="5" key="1">
    <citation type="submission" date="2021-03" db="EMBL/GenBank/DDBJ databases">
        <authorList>
            <person name="Bekaert M."/>
        </authorList>
    </citation>
    <scope>NUCLEOTIDE SEQUENCE</scope>
</reference>
<dbReference type="Pfam" id="PF00651">
    <property type="entry name" value="BTB"/>
    <property type="match status" value="1"/>
</dbReference>
<keyword evidence="2" id="KW-0677">Repeat</keyword>
<feature type="region of interest" description="Disordered" evidence="3">
    <location>
        <begin position="115"/>
        <end position="143"/>
    </location>
</feature>
<dbReference type="Pfam" id="PF07707">
    <property type="entry name" value="BACK"/>
    <property type="match status" value="1"/>
</dbReference>
<dbReference type="InterPro" id="IPR011705">
    <property type="entry name" value="BACK"/>
</dbReference>
<name>A0A8S3SR42_MYTED</name>
<dbReference type="SMART" id="SM00612">
    <property type="entry name" value="Kelch"/>
    <property type="match status" value="6"/>
</dbReference>
<dbReference type="PANTHER" id="PTHR45632">
    <property type="entry name" value="LD33804P"/>
    <property type="match status" value="1"/>
</dbReference>
<dbReference type="CDD" id="cd18186">
    <property type="entry name" value="BTB_POZ_ZBTB_KLHL-like"/>
    <property type="match status" value="1"/>
</dbReference>
<dbReference type="Pfam" id="PF01344">
    <property type="entry name" value="Kelch_1"/>
    <property type="match status" value="2"/>
</dbReference>
<dbReference type="InterPro" id="IPR000210">
    <property type="entry name" value="BTB/POZ_dom"/>
</dbReference>
<dbReference type="Pfam" id="PF24681">
    <property type="entry name" value="Kelch_KLHDC2_KLHL20_DRC7"/>
    <property type="match status" value="1"/>
</dbReference>
<keyword evidence="1" id="KW-0880">Kelch repeat</keyword>
<dbReference type="AlphaFoldDB" id="A0A8S3SR42"/>
<dbReference type="Proteomes" id="UP000683360">
    <property type="component" value="Unassembled WGS sequence"/>
</dbReference>
<protein>
    <submittedName>
        <fullName evidence="5">KLHL28</fullName>
    </submittedName>
</protein>
<sequence>MPRFNFDSYISKNSLHDFSSLHDLDPQADWEDKHKTEIADGERPVENIASTTSSDIDRQLVSEINALTGGEYTLEDLGLMSAYQQYEEEQNDTFEEQGEGFNNLENMDVEITEQTSKDSIETNQSANQQKVKLESPRPAKKMTTSAAIAAPLTLKMADDNTESFDIKHSHNAKMGPENHIGQMTDGGMFNSTEGGMFHRTNSEKYASPNPMKLGIEQHATSLIYTDSRNVLHPVRNTNEIKNLISVSKPEVMAPIPNEVEEALGRLKNIPAQQVSHFAHLGDYVRHLQANERICDVTVHIGTVKYAAHRICLACYSDYFADIFYSRGEKQRVPLTVRLKGIKPIAFEILLKYIYTGILDVYPDVVGDLMTMAESLRIPMVKTRVIDHLECLPLAEALSILMKEKIFGPLYERVMVAVCEQFNTFRHEGVFLEIDFETLVTILSSDNLNITTELDVFGAAIRWIAHNIMHRKQYLIRLMHCVRFAFMTPIEIFHCNERTDILKGDNQCKMMLLEALWIATAKMLCKEDPYNFAVPKQRIATMHQPLVISRPVQKQEIHQSVAPMETPKKQSAGYSRKVDVEVQSPIMTPRYQSSEPADDTQQPLQDVIVIGGFNPASSRAAVSAKGIERYDKSNNAWKHYSELPEPRLHYAVTILNGKIYVTGGIDPRMHIKNPIPSTDSFVYDIKCNAWIKIMPMNTARMYHSLCSLCGMVYAIGGQDGDNSVLNTVECYNPMTDNWFFVKSMSTARLGAAVGNLGGQMFVTGGYGENISRKSGMPVLDTVESFDPRKNIWTVHNNLRFPRCHGNIVTINGVMYLCGGATRSYTSMDSVISSVSSIDVYNKEHDVWEFCSDMVVSRHDAAVAAVGDLIYIIGGASTQSNRILRSVECFDTSTKSWVPGVQDLPYPSKWIRSLAIVSK</sequence>
<evidence type="ECO:0000256" key="3">
    <source>
        <dbReference type="SAM" id="MobiDB-lite"/>
    </source>
</evidence>
<dbReference type="SMART" id="SM00875">
    <property type="entry name" value="BACK"/>
    <property type="match status" value="1"/>
</dbReference>
<proteinExistence type="predicted"/>
<dbReference type="SMART" id="SM00225">
    <property type="entry name" value="BTB"/>
    <property type="match status" value="1"/>
</dbReference>
<dbReference type="OrthoDB" id="6362910at2759"/>
<comment type="caution">
    <text evidence="5">The sequence shown here is derived from an EMBL/GenBank/DDBJ whole genome shotgun (WGS) entry which is preliminary data.</text>
</comment>
<dbReference type="Gene3D" id="1.25.40.420">
    <property type="match status" value="1"/>
</dbReference>
<evidence type="ECO:0000313" key="5">
    <source>
        <dbReference type="EMBL" id="CAG2222697.1"/>
    </source>
</evidence>
<dbReference type="SUPFAM" id="SSF54695">
    <property type="entry name" value="POZ domain"/>
    <property type="match status" value="1"/>
</dbReference>
<dbReference type="InterPro" id="IPR011333">
    <property type="entry name" value="SKP1/BTB/POZ_sf"/>
</dbReference>
<dbReference type="Gene3D" id="2.120.10.80">
    <property type="entry name" value="Kelch-type beta propeller"/>
    <property type="match status" value="2"/>
</dbReference>
<evidence type="ECO:0000256" key="1">
    <source>
        <dbReference type="ARBA" id="ARBA00022441"/>
    </source>
</evidence>
<organism evidence="5 6">
    <name type="scientific">Mytilus edulis</name>
    <name type="common">Blue mussel</name>
    <dbReference type="NCBI Taxonomy" id="6550"/>
    <lineage>
        <taxon>Eukaryota</taxon>
        <taxon>Metazoa</taxon>
        <taxon>Spiralia</taxon>
        <taxon>Lophotrochozoa</taxon>
        <taxon>Mollusca</taxon>
        <taxon>Bivalvia</taxon>
        <taxon>Autobranchia</taxon>
        <taxon>Pteriomorphia</taxon>
        <taxon>Mytilida</taxon>
        <taxon>Mytiloidea</taxon>
        <taxon>Mytilidae</taxon>
        <taxon>Mytilinae</taxon>
        <taxon>Mytilus</taxon>
    </lineage>
</organism>
<dbReference type="SUPFAM" id="SSF117281">
    <property type="entry name" value="Kelch motif"/>
    <property type="match status" value="1"/>
</dbReference>
<feature type="domain" description="BTB" evidence="4">
    <location>
        <begin position="294"/>
        <end position="362"/>
    </location>
</feature>
<dbReference type="InterPro" id="IPR015915">
    <property type="entry name" value="Kelch-typ_b-propeller"/>
</dbReference>
<evidence type="ECO:0000259" key="4">
    <source>
        <dbReference type="PROSITE" id="PS50097"/>
    </source>
</evidence>
<evidence type="ECO:0000256" key="2">
    <source>
        <dbReference type="ARBA" id="ARBA00022737"/>
    </source>
</evidence>
<gene>
    <name evidence="5" type="ORF">MEDL_35991</name>
</gene>
<evidence type="ECO:0000313" key="6">
    <source>
        <dbReference type="Proteomes" id="UP000683360"/>
    </source>
</evidence>